<evidence type="ECO:0000313" key="3">
    <source>
        <dbReference type="EnsemblFungi" id="PTTG_26113-t43_1-p1"/>
    </source>
</evidence>
<gene>
    <name evidence="2" type="ORF">PTTG_26113</name>
</gene>
<evidence type="ECO:0000313" key="4">
    <source>
        <dbReference type="Proteomes" id="UP000005240"/>
    </source>
</evidence>
<protein>
    <recommendedName>
        <fullName evidence="5">Secreted protein</fullName>
    </recommendedName>
</protein>
<organism evidence="2">
    <name type="scientific">Puccinia triticina (isolate 1-1 / race 1 (BBBD))</name>
    <name type="common">Brown leaf rust fungus</name>
    <dbReference type="NCBI Taxonomy" id="630390"/>
    <lineage>
        <taxon>Eukaryota</taxon>
        <taxon>Fungi</taxon>
        <taxon>Dikarya</taxon>
        <taxon>Basidiomycota</taxon>
        <taxon>Pucciniomycotina</taxon>
        <taxon>Pucciniomycetes</taxon>
        <taxon>Pucciniales</taxon>
        <taxon>Pucciniaceae</taxon>
        <taxon>Puccinia</taxon>
    </lineage>
</organism>
<dbReference type="VEuPathDB" id="FungiDB:PTTG_26113"/>
<keyword evidence="1" id="KW-0732">Signal</keyword>
<feature type="chain" id="PRO_5008110410" description="Secreted protein" evidence="1">
    <location>
        <begin position="21"/>
        <end position="111"/>
    </location>
</feature>
<reference evidence="2" key="1">
    <citation type="submission" date="2009-11" db="EMBL/GenBank/DDBJ databases">
        <authorList>
            <consortium name="The Broad Institute Genome Sequencing Platform"/>
            <person name="Ward D."/>
            <person name="Feldgarden M."/>
            <person name="Earl A."/>
            <person name="Young S.K."/>
            <person name="Zeng Q."/>
            <person name="Koehrsen M."/>
            <person name="Alvarado L."/>
            <person name="Berlin A."/>
            <person name="Bochicchio J."/>
            <person name="Borenstein D."/>
            <person name="Chapman S.B."/>
            <person name="Chen Z."/>
            <person name="Engels R."/>
            <person name="Freedman E."/>
            <person name="Gellesch M."/>
            <person name="Goldberg J."/>
            <person name="Griggs A."/>
            <person name="Gujja S."/>
            <person name="Heilman E."/>
            <person name="Heiman D."/>
            <person name="Hepburn T."/>
            <person name="Howarth C."/>
            <person name="Jen D."/>
            <person name="Larson L."/>
            <person name="Lewis B."/>
            <person name="Mehta T."/>
            <person name="Park D."/>
            <person name="Pearson M."/>
            <person name="Roberts A."/>
            <person name="Saif S."/>
            <person name="Shea T."/>
            <person name="Shenoy N."/>
            <person name="Sisk P."/>
            <person name="Stolte C."/>
            <person name="Sykes S."/>
            <person name="Thomson T."/>
            <person name="Walk T."/>
            <person name="White J."/>
            <person name="Yandava C."/>
            <person name="Izard J."/>
            <person name="Baranova O.V."/>
            <person name="Blanton J.M."/>
            <person name="Tanner A.C."/>
            <person name="Dewhirst F.E."/>
            <person name="Haas B."/>
            <person name="Nusbaum C."/>
            <person name="Birren B."/>
        </authorList>
    </citation>
    <scope>NUCLEOTIDE SEQUENCE [LARGE SCALE GENOMIC DNA]</scope>
    <source>
        <strain evidence="2">1-1 BBBD Race 1</strain>
    </source>
</reference>
<feature type="signal peptide" evidence="1">
    <location>
        <begin position="1"/>
        <end position="20"/>
    </location>
</feature>
<reference evidence="2" key="2">
    <citation type="submission" date="2016-05" db="EMBL/GenBank/DDBJ databases">
        <title>Comparative analysis highlights variable genome content of wheat rusts and divergence of the mating loci.</title>
        <authorList>
            <person name="Cuomo C.A."/>
            <person name="Bakkeren G."/>
            <person name="Szabo L."/>
            <person name="Khalil H."/>
            <person name="Joly D."/>
            <person name="Goldberg J."/>
            <person name="Young S."/>
            <person name="Zeng Q."/>
            <person name="Fellers J."/>
        </authorList>
    </citation>
    <scope>NUCLEOTIDE SEQUENCE [LARGE SCALE GENOMIC DNA]</scope>
    <source>
        <strain evidence="2">1-1 BBBD Race 1</strain>
    </source>
</reference>
<evidence type="ECO:0000313" key="2">
    <source>
        <dbReference type="EMBL" id="OAV97289.1"/>
    </source>
</evidence>
<dbReference type="Proteomes" id="UP000005240">
    <property type="component" value="Unassembled WGS sequence"/>
</dbReference>
<dbReference type="EnsemblFungi" id="PTTG_26113-t43_1">
    <property type="protein sequence ID" value="PTTG_26113-t43_1-p1"/>
    <property type="gene ID" value="PTTG_26113"/>
</dbReference>
<evidence type="ECO:0000256" key="1">
    <source>
        <dbReference type="SAM" id="SignalP"/>
    </source>
</evidence>
<accession>A0A180GY40</accession>
<keyword evidence="4" id="KW-1185">Reference proteome</keyword>
<dbReference type="EMBL" id="ADAS02000014">
    <property type="protein sequence ID" value="OAV97289.1"/>
    <property type="molecule type" value="Genomic_DNA"/>
</dbReference>
<name>A0A180GY40_PUCT1</name>
<evidence type="ECO:0008006" key="5">
    <source>
        <dbReference type="Google" id="ProtNLM"/>
    </source>
</evidence>
<reference evidence="3" key="4">
    <citation type="submission" date="2025-05" db="UniProtKB">
        <authorList>
            <consortium name="EnsemblFungi"/>
        </authorList>
    </citation>
    <scope>IDENTIFICATION</scope>
    <source>
        <strain evidence="3">isolate 1-1 / race 1 (BBBD)</strain>
    </source>
</reference>
<sequence>MHVFKLALPFFAVVCGFTRGARIIREPHVLCTGKHPRCFCAVDARNFGPTATWAVVGKCRHLGDNNFVPCDYEPGYPGFPPQNLCCDEDVMGRGDRATKAVNEHCIMRDPR</sequence>
<dbReference type="AlphaFoldDB" id="A0A180GY40"/>
<proteinExistence type="predicted"/>
<reference evidence="3 4" key="3">
    <citation type="journal article" date="2017" name="G3 (Bethesda)">
        <title>Comparative analysis highlights variable genome content of wheat rusts and divergence of the mating loci.</title>
        <authorList>
            <person name="Cuomo C.A."/>
            <person name="Bakkeren G."/>
            <person name="Khalil H.B."/>
            <person name="Panwar V."/>
            <person name="Joly D."/>
            <person name="Linning R."/>
            <person name="Sakthikumar S."/>
            <person name="Song X."/>
            <person name="Adiconis X."/>
            <person name="Fan L."/>
            <person name="Goldberg J.M."/>
            <person name="Levin J.Z."/>
            <person name="Young S."/>
            <person name="Zeng Q."/>
            <person name="Anikster Y."/>
            <person name="Bruce M."/>
            <person name="Wang M."/>
            <person name="Yin C."/>
            <person name="McCallum B."/>
            <person name="Szabo L.J."/>
            <person name="Hulbert S."/>
            <person name="Chen X."/>
            <person name="Fellers J.P."/>
        </authorList>
    </citation>
    <scope>NUCLEOTIDE SEQUENCE</scope>
    <source>
        <strain evidence="3">isolate 1-1 / race 1 (BBBD)</strain>
        <strain evidence="4">Isolate 1-1 / race 1 (BBBD)</strain>
    </source>
</reference>